<sequence>MTDEHDDRTDRLAAVHYLPHHDQDGHAGDVTGRVLDAEVISEQEYQRRRPSQKDQALQRLAAYRQDVTVVLQVARTAATHRRTRTVGKALARNAYYPIAGAGVAAQRWRDTRGVGRYERMMRAAEAAGDRDLLLEWEARDVAEKQRRHQRVMDWVTSPARLVKAAVVAGFGLTGLLLALGVVLAIAHKDISEVIGPINTMIDAIAWLVWFVTAYGILLVSAVTGAGVAYLWYLGRAHTATQPAWLSGGPAADSGGGDVMDQLPDEGTIVNALRNLNIRGFNQALKEGWRLRFRQPPTIDGKGWRAQIDLPPSSPVEEIVKRKSMLAHNLMRYPIEVWPTEPQPSVLDLWVAKPGALSGPVDPWPLLADLDRATCDYFAGVPVGVTIRGDVVRGRLSGANYVMGGVMGSGKSTLAINLVLGSMLDPLVDIDIVVMAENADYEPMRPRLRSLVTGGGDDTVNACMALMRELYDELDVRGKALREHDERFVTRELAARDARLRPRLVIIDECQNFFIGEHGKAAIEVTSKVLSASRKYAMTLVFITPEPSKDALPRKIISIVTNKACYAIGDQIANDAVLGTGSYKAGVSAVGLEPKTEEGDGDVGTCMARGFMAKPGLLRCFYVPQADAHRVTQRAMQLLEQAQITVTPAALPTAHERDPLADIATVLGDQRRMLTQEVLQRLTERDRWYADWTFEKLTAFLTKHDAAPYKYHGTMHVKADLITEALTRRDDLGEWAEDEGDPAP</sequence>
<evidence type="ECO:0000313" key="3">
    <source>
        <dbReference type="EMBL" id="ALG05782.1"/>
    </source>
</evidence>
<dbReference type="KEGG" id="kphy:AOZ06_01550"/>
<dbReference type="Proteomes" id="UP000063699">
    <property type="component" value="Chromosome"/>
</dbReference>
<name>A0A0N9HSJ4_9PSEU</name>
<reference evidence="3 4" key="1">
    <citation type="submission" date="2015-07" db="EMBL/GenBank/DDBJ databases">
        <title>Genome sequencing of Kibdelosporangium phytohabitans.</title>
        <authorList>
            <person name="Qin S."/>
            <person name="Xing K."/>
        </authorList>
    </citation>
    <scope>NUCLEOTIDE SEQUENCE [LARGE SCALE GENOMIC DNA]</scope>
    <source>
        <strain evidence="3 4">KLBMP1111</strain>
    </source>
</reference>
<keyword evidence="1" id="KW-1133">Transmembrane helix</keyword>
<dbReference type="InterPro" id="IPR027417">
    <property type="entry name" value="P-loop_NTPase"/>
</dbReference>
<dbReference type="Gene3D" id="3.40.50.300">
    <property type="entry name" value="P-loop containing nucleotide triphosphate hydrolases"/>
    <property type="match status" value="1"/>
</dbReference>
<evidence type="ECO:0000256" key="1">
    <source>
        <dbReference type="SAM" id="Phobius"/>
    </source>
</evidence>
<evidence type="ECO:0000259" key="2">
    <source>
        <dbReference type="Pfam" id="PF05707"/>
    </source>
</evidence>
<dbReference type="EMBL" id="CP012752">
    <property type="protein sequence ID" value="ALG05782.1"/>
    <property type="molecule type" value="Genomic_DNA"/>
</dbReference>
<proteinExistence type="predicted"/>
<dbReference type="STRING" id="860235.AOZ06_01550"/>
<dbReference type="OrthoDB" id="3315716at2"/>
<feature type="transmembrane region" description="Helical" evidence="1">
    <location>
        <begin position="161"/>
        <end position="186"/>
    </location>
</feature>
<dbReference type="AlphaFoldDB" id="A0A0N9HSJ4"/>
<feature type="transmembrane region" description="Helical" evidence="1">
    <location>
        <begin position="206"/>
        <end position="232"/>
    </location>
</feature>
<keyword evidence="4" id="KW-1185">Reference proteome</keyword>
<gene>
    <name evidence="3" type="ORF">AOZ06_01550</name>
</gene>
<dbReference type="SUPFAM" id="SSF52540">
    <property type="entry name" value="P-loop containing nucleoside triphosphate hydrolases"/>
    <property type="match status" value="1"/>
</dbReference>
<accession>A0A0N9HSJ4</accession>
<dbReference type="RefSeq" id="WP_054287762.1">
    <property type="nucleotide sequence ID" value="NZ_CP012752.1"/>
</dbReference>
<keyword evidence="1" id="KW-0812">Transmembrane</keyword>
<dbReference type="InterPro" id="IPR008900">
    <property type="entry name" value="Zot_N"/>
</dbReference>
<protein>
    <recommendedName>
        <fullName evidence="2">Zona occludens toxin N-terminal domain-containing protein</fullName>
    </recommendedName>
</protein>
<feature type="domain" description="Zona occludens toxin N-terminal" evidence="2">
    <location>
        <begin position="401"/>
        <end position="548"/>
    </location>
</feature>
<organism evidence="3 4">
    <name type="scientific">Kibdelosporangium phytohabitans</name>
    <dbReference type="NCBI Taxonomy" id="860235"/>
    <lineage>
        <taxon>Bacteria</taxon>
        <taxon>Bacillati</taxon>
        <taxon>Actinomycetota</taxon>
        <taxon>Actinomycetes</taxon>
        <taxon>Pseudonocardiales</taxon>
        <taxon>Pseudonocardiaceae</taxon>
        <taxon>Kibdelosporangium</taxon>
    </lineage>
</organism>
<keyword evidence="1" id="KW-0472">Membrane</keyword>
<dbReference type="Pfam" id="PF05707">
    <property type="entry name" value="Zot"/>
    <property type="match status" value="1"/>
</dbReference>
<evidence type="ECO:0000313" key="4">
    <source>
        <dbReference type="Proteomes" id="UP000063699"/>
    </source>
</evidence>